<keyword evidence="2" id="KW-0255">Endonuclease</keyword>
<dbReference type="OrthoDB" id="292013at2"/>
<dbReference type="SUPFAM" id="SSF56219">
    <property type="entry name" value="DNase I-like"/>
    <property type="match status" value="1"/>
</dbReference>
<dbReference type="InterPro" id="IPR036691">
    <property type="entry name" value="Endo/exonu/phosph_ase_sf"/>
</dbReference>
<name>A0A0W7WJP4_9RHOB</name>
<proteinExistence type="predicted"/>
<organism evidence="2 3">
    <name type="scientific">Pseudoponticoccus marisrubri</name>
    <dbReference type="NCBI Taxonomy" id="1685382"/>
    <lineage>
        <taxon>Bacteria</taxon>
        <taxon>Pseudomonadati</taxon>
        <taxon>Pseudomonadota</taxon>
        <taxon>Alphaproteobacteria</taxon>
        <taxon>Rhodobacterales</taxon>
        <taxon>Roseobacteraceae</taxon>
        <taxon>Pseudoponticoccus</taxon>
    </lineage>
</organism>
<feature type="domain" description="Endonuclease/exonuclease/phosphatase" evidence="1">
    <location>
        <begin position="36"/>
        <end position="288"/>
    </location>
</feature>
<accession>A0A0W7WJP4</accession>
<dbReference type="Proteomes" id="UP000054396">
    <property type="component" value="Unassembled WGS sequence"/>
</dbReference>
<protein>
    <submittedName>
        <fullName evidence="2">Endonuclease</fullName>
    </submittedName>
</protein>
<dbReference type="Gene3D" id="3.60.10.10">
    <property type="entry name" value="Endonuclease/exonuclease/phosphatase"/>
    <property type="match status" value="1"/>
</dbReference>
<dbReference type="GO" id="GO:0004519">
    <property type="term" value="F:endonuclease activity"/>
    <property type="evidence" value="ECO:0007669"/>
    <property type="project" value="UniProtKB-KW"/>
</dbReference>
<evidence type="ECO:0000259" key="1">
    <source>
        <dbReference type="Pfam" id="PF03372"/>
    </source>
</evidence>
<sequence>MADTLRLATWHGDFSRKGPGLLVKALAGEDPVPGLDLLAETGADVLLLTQIDYDAGHVALGLLQSRLFALGLEYSHVYAARPNTGRATGRDLDGDGRRGGPRDAQGFGWFAGQGGMAVLSRHPLRAMQDLSGLLWRDLPDSAMRADDLGHDIQRLSSAAHWHLRVETPDGSLDLLTLAATPPVFDGPEDRNGRRNRDEVLLWAHVIDGRLGTPPDAPFAVIGNLNLDPARGDGIRSAPQRLLVHPRLQDPLPGQPTVTWDSTGPMRVSYVLPDRQLRVAGAGVTSPAEGAGPHGLVWVDLVLPEQPSQLPEPEPPPPG</sequence>
<reference evidence="2 3" key="1">
    <citation type="submission" date="2015-12" db="EMBL/GenBank/DDBJ databases">
        <authorList>
            <person name="Shamseldin A."/>
            <person name="Moawad H."/>
            <person name="Abd El-Rahim W.M."/>
            <person name="Sadowsky M.J."/>
        </authorList>
    </citation>
    <scope>NUCLEOTIDE SEQUENCE [LARGE SCALE GENOMIC DNA]</scope>
    <source>
        <strain evidence="2 3">SJ5A-1</strain>
    </source>
</reference>
<dbReference type="STRING" id="1685382.AVJ23_11575"/>
<gene>
    <name evidence="2" type="ORF">AVJ23_11575</name>
</gene>
<keyword evidence="2" id="KW-0540">Nuclease</keyword>
<keyword evidence="3" id="KW-1185">Reference proteome</keyword>
<evidence type="ECO:0000313" key="3">
    <source>
        <dbReference type="Proteomes" id="UP000054396"/>
    </source>
</evidence>
<dbReference type="InterPro" id="IPR005135">
    <property type="entry name" value="Endo/exonuclease/phosphatase"/>
</dbReference>
<dbReference type="AlphaFoldDB" id="A0A0W7WJP4"/>
<keyword evidence="2" id="KW-0378">Hydrolase</keyword>
<evidence type="ECO:0000313" key="2">
    <source>
        <dbReference type="EMBL" id="KUF10696.1"/>
    </source>
</evidence>
<dbReference type="Pfam" id="PF03372">
    <property type="entry name" value="Exo_endo_phos"/>
    <property type="match status" value="1"/>
</dbReference>
<dbReference type="EMBL" id="LPXO01000006">
    <property type="protein sequence ID" value="KUF10696.1"/>
    <property type="molecule type" value="Genomic_DNA"/>
</dbReference>
<comment type="caution">
    <text evidence="2">The sequence shown here is derived from an EMBL/GenBank/DDBJ whole genome shotgun (WGS) entry which is preliminary data.</text>
</comment>